<gene>
    <name evidence="1" type="ORF">MANAM107_07270</name>
</gene>
<proteinExistence type="predicted"/>
<organism evidence="1 2">
    <name type="scientific">Actinomyces capricornis</name>
    <dbReference type="NCBI Taxonomy" id="2755559"/>
    <lineage>
        <taxon>Bacteria</taxon>
        <taxon>Bacillati</taxon>
        <taxon>Actinomycetota</taxon>
        <taxon>Actinomycetes</taxon>
        <taxon>Actinomycetales</taxon>
        <taxon>Actinomycetaceae</taxon>
        <taxon>Actinomyces</taxon>
    </lineage>
</organism>
<keyword evidence="2" id="KW-1185">Reference proteome</keyword>
<evidence type="ECO:0000313" key="2">
    <source>
        <dbReference type="Proteomes" id="UP000824496"/>
    </source>
</evidence>
<accession>A0ABN6K2U0</accession>
<sequence>MASTHQEGAPYPADMEHLDQILAIGQGHDLPEGAEVTSVSPATNFAEGFPGGWGYIITFTATDPAIRTYVTNNTIHDGRILEKYSTAPPDGLDLEDVDVSTISNPWSARSKGATLLLERPLGRGWLIIKGAPR</sequence>
<evidence type="ECO:0000313" key="1">
    <source>
        <dbReference type="EMBL" id="BDA63893.1"/>
    </source>
</evidence>
<name>A0ABN6K2U0_9ACTO</name>
<protein>
    <submittedName>
        <fullName evidence="1">Uncharacterized protein</fullName>
    </submittedName>
</protein>
<dbReference type="RefSeq" id="WP_223911242.1">
    <property type="nucleotide sequence ID" value="NZ_AP025017.1"/>
</dbReference>
<reference evidence="1 2" key="1">
    <citation type="submission" date="2021-08" db="EMBL/GenBank/DDBJ databases">
        <title>Whole genome sequence of novel Actinomyces species strain MAS-1.</title>
        <authorList>
            <person name="Saito M."/>
            <person name="Kuwahara N."/>
            <person name="Takizawa T."/>
            <person name="Gotouda H."/>
            <person name="Ochiai T."/>
        </authorList>
    </citation>
    <scope>NUCLEOTIDE SEQUENCE [LARGE SCALE GENOMIC DNA]</scope>
    <source>
        <strain evidence="1 2">MAS-1</strain>
    </source>
</reference>
<dbReference type="Proteomes" id="UP000824496">
    <property type="component" value="Chromosome"/>
</dbReference>
<dbReference type="EMBL" id="AP025017">
    <property type="protein sequence ID" value="BDA63893.1"/>
    <property type="molecule type" value="Genomic_DNA"/>
</dbReference>